<organism evidence="2 3">
    <name type="scientific">Listeria kieliensis</name>
    <dbReference type="NCBI Taxonomy" id="1621700"/>
    <lineage>
        <taxon>Bacteria</taxon>
        <taxon>Bacillati</taxon>
        <taxon>Bacillota</taxon>
        <taxon>Bacilli</taxon>
        <taxon>Bacillales</taxon>
        <taxon>Listeriaceae</taxon>
        <taxon>Listeria</taxon>
    </lineage>
</organism>
<name>A0A3D8TU39_9LIST</name>
<feature type="domain" description="HTH cro/C1-type" evidence="1">
    <location>
        <begin position="14"/>
        <end position="69"/>
    </location>
</feature>
<dbReference type="InterPro" id="IPR010982">
    <property type="entry name" value="Lambda_DNA-bd_dom_sf"/>
</dbReference>
<evidence type="ECO:0000313" key="3">
    <source>
        <dbReference type="Proteomes" id="UP000257055"/>
    </source>
</evidence>
<dbReference type="EMBL" id="LARY01000001">
    <property type="protein sequence ID" value="RDX02606.1"/>
    <property type="molecule type" value="Genomic_DNA"/>
</dbReference>
<gene>
    <name evidence="2" type="ORF">UR08_03620</name>
</gene>
<reference evidence="3" key="1">
    <citation type="submission" date="2015-04" db="EMBL/GenBank/DDBJ databases">
        <authorList>
            <person name="Schardt J."/>
            <person name="Mueller-Herbst S."/>
            <person name="Scherer S."/>
            <person name="Huptas C."/>
        </authorList>
    </citation>
    <scope>NUCLEOTIDE SEQUENCE [LARGE SCALE GENOMIC DNA]</scope>
    <source>
        <strain evidence="3">Kiel-L1</strain>
    </source>
</reference>
<dbReference type="CDD" id="cd00093">
    <property type="entry name" value="HTH_XRE"/>
    <property type="match status" value="1"/>
</dbReference>
<keyword evidence="3" id="KW-1185">Reference proteome</keyword>
<proteinExistence type="predicted"/>
<dbReference type="Pfam" id="PF01381">
    <property type="entry name" value="HTH_3"/>
    <property type="match status" value="1"/>
</dbReference>
<dbReference type="AlphaFoldDB" id="A0A3D8TU39"/>
<comment type="caution">
    <text evidence="2">The sequence shown here is derived from an EMBL/GenBank/DDBJ whole genome shotgun (WGS) entry which is preliminary data.</text>
</comment>
<evidence type="ECO:0000313" key="2">
    <source>
        <dbReference type="EMBL" id="RDX02606.1"/>
    </source>
</evidence>
<dbReference type="SMART" id="SM00530">
    <property type="entry name" value="HTH_XRE"/>
    <property type="match status" value="1"/>
</dbReference>
<dbReference type="InterPro" id="IPR001387">
    <property type="entry name" value="Cro/C1-type_HTH"/>
</dbReference>
<dbReference type="RefSeq" id="WP_115752297.1">
    <property type="nucleotide sequence ID" value="NZ_LARY01000001.1"/>
</dbReference>
<sequence length="71" mass="8090">MDQLKTKNINVAKIREIRLSKGITQAFVARKMGYKYTSGYANVEKGSVRLSYQNAVILSEILNCDLRDFCD</sequence>
<dbReference type="Proteomes" id="UP000257055">
    <property type="component" value="Unassembled WGS sequence"/>
</dbReference>
<dbReference type="SUPFAM" id="SSF47413">
    <property type="entry name" value="lambda repressor-like DNA-binding domains"/>
    <property type="match status" value="1"/>
</dbReference>
<protein>
    <submittedName>
        <fullName evidence="2">XRE family transcriptional regulator</fullName>
    </submittedName>
</protein>
<dbReference type="GO" id="GO:0003677">
    <property type="term" value="F:DNA binding"/>
    <property type="evidence" value="ECO:0007669"/>
    <property type="project" value="InterPro"/>
</dbReference>
<dbReference type="PROSITE" id="PS50943">
    <property type="entry name" value="HTH_CROC1"/>
    <property type="match status" value="1"/>
</dbReference>
<evidence type="ECO:0000259" key="1">
    <source>
        <dbReference type="PROSITE" id="PS50943"/>
    </source>
</evidence>
<dbReference type="Gene3D" id="1.10.260.40">
    <property type="entry name" value="lambda repressor-like DNA-binding domains"/>
    <property type="match status" value="1"/>
</dbReference>
<accession>A0A3D8TU39</accession>